<dbReference type="CDD" id="cd17320">
    <property type="entry name" value="MFS_MdfA_MDR_like"/>
    <property type="match status" value="1"/>
</dbReference>
<feature type="transmembrane region" description="Helical" evidence="6">
    <location>
        <begin position="187"/>
        <end position="206"/>
    </location>
</feature>
<name>A0ABU0UMH2_9HYPH</name>
<feature type="transmembrane region" description="Helical" evidence="6">
    <location>
        <begin position="51"/>
        <end position="69"/>
    </location>
</feature>
<evidence type="ECO:0000313" key="8">
    <source>
        <dbReference type="EMBL" id="MDQ1186162.1"/>
    </source>
</evidence>
<evidence type="ECO:0000256" key="4">
    <source>
        <dbReference type="ARBA" id="ARBA00022989"/>
    </source>
</evidence>
<accession>A0ABU0UMH2</accession>
<feature type="transmembrane region" description="Helical" evidence="6">
    <location>
        <begin position="107"/>
        <end position="132"/>
    </location>
</feature>
<gene>
    <name evidence="8" type="ORF">QE408_003305</name>
</gene>
<feature type="transmembrane region" description="Helical" evidence="6">
    <location>
        <begin position="279"/>
        <end position="302"/>
    </location>
</feature>
<feature type="transmembrane region" description="Helical" evidence="6">
    <location>
        <begin position="218"/>
        <end position="239"/>
    </location>
</feature>
<evidence type="ECO:0000313" key="9">
    <source>
        <dbReference type="Proteomes" id="UP001224781"/>
    </source>
</evidence>
<proteinExistence type="predicted"/>
<dbReference type="Proteomes" id="UP001224781">
    <property type="component" value="Unassembled WGS sequence"/>
</dbReference>
<evidence type="ECO:0000256" key="3">
    <source>
        <dbReference type="ARBA" id="ARBA00022692"/>
    </source>
</evidence>
<organism evidence="8 9">
    <name type="scientific">Agrobacterium larrymoorei</name>
    <dbReference type="NCBI Taxonomy" id="160699"/>
    <lineage>
        <taxon>Bacteria</taxon>
        <taxon>Pseudomonadati</taxon>
        <taxon>Pseudomonadota</taxon>
        <taxon>Alphaproteobacteria</taxon>
        <taxon>Hyphomicrobiales</taxon>
        <taxon>Rhizobiaceae</taxon>
        <taxon>Rhizobium/Agrobacterium group</taxon>
        <taxon>Agrobacterium</taxon>
    </lineage>
</organism>
<feature type="transmembrane region" description="Helical" evidence="6">
    <location>
        <begin position="138"/>
        <end position="157"/>
    </location>
</feature>
<protein>
    <submittedName>
        <fullName evidence="8">DHA1 family bicyclomycin/chloramphenicol resistance-like MFS transporter</fullName>
    </submittedName>
</protein>
<keyword evidence="3 6" id="KW-0812">Transmembrane</keyword>
<feature type="domain" description="Major facilitator superfamily (MFS) profile" evidence="7">
    <location>
        <begin position="1"/>
        <end position="370"/>
    </location>
</feature>
<reference evidence="8 9" key="1">
    <citation type="submission" date="2023-07" db="EMBL/GenBank/DDBJ databases">
        <title>Functional and genomic diversity of the sorghum phyllosphere microbiome.</title>
        <authorList>
            <person name="Shade A."/>
        </authorList>
    </citation>
    <scope>NUCLEOTIDE SEQUENCE [LARGE SCALE GENOMIC DNA]</scope>
    <source>
        <strain evidence="8 9">SORGH_AS_1126</strain>
    </source>
</reference>
<keyword evidence="9" id="KW-1185">Reference proteome</keyword>
<keyword evidence="2" id="KW-0813">Transport</keyword>
<feature type="transmembrane region" description="Helical" evidence="6">
    <location>
        <begin position="20"/>
        <end position="39"/>
    </location>
</feature>
<dbReference type="PANTHER" id="PTHR23502:SF132">
    <property type="entry name" value="POLYAMINE TRANSPORTER 2-RELATED"/>
    <property type="match status" value="1"/>
</dbReference>
<feature type="transmembrane region" description="Helical" evidence="6">
    <location>
        <begin position="251"/>
        <end position="273"/>
    </location>
</feature>
<evidence type="ECO:0000256" key="1">
    <source>
        <dbReference type="ARBA" id="ARBA00004141"/>
    </source>
</evidence>
<dbReference type="InterPro" id="IPR020846">
    <property type="entry name" value="MFS_dom"/>
</dbReference>
<dbReference type="PROSITE" id="PS50850">
    <property type="entry name" value="MFS"/>
    <property type="match status" value="1"/>
</dbReference>
<dbReference type="EMBL" id="JAUTBL010000002">
    <property type="protein sequence ID" value="MDQ1186162.1"/>
    <property type="molecule type" value="Genomic_DNA"/>
</dbReference>
<feature type="transmembrane region" description="Helical" evidence="6">
    <location>
        <begin position="345"/>
        <end position="363"/>
    </location>
</feature>
<dbReference type="PANTHER" id="PTHR23502">
    <property type="entry name" value="MAJOR FACILITATOR SUPERFAMILY"/>
    <property type="match status" value="1"/>
</dbReference>
<evidence type="ECO:0000259" key="7">
    <source>
        <dbReference type="PROSITE" id="PS50850"/>
    </source>
</evidence>
<feature type="transmembrane region" description="Helical" evidence="6">
    <location>
        <begin position="314"/>
        <end position="333"/>
    </location>
</feature>
<dbReference type="Pfam" id="PF07690">
    <property type="entry name" value="MFS_1"/>
    <property type="match status" value="1"/>
</dbReference>
<comment type="caution">
    <text evidence="8">The sequence shown here is derived from an EMBL/GenBank/DDBJ whole genome shotgun (WGS) entry which is preliminary data.</text>
</comment>
<evidence type="ECO:0000256" key="6">
    <source>
        <dbReference type="SAM" id="Phobius"/>
    </source>
</evidence>
<evidence type="ECO:0000256" key="5">
    <source>
        <dbReference type="ARBA" id="ARBA00023136"/>
    </source>
</evidence>
<keyword evidence="4 6" id="KW-1133">Transmembrane helix</keyword>
<dbReference type="InterPro" id="IPR011701">
    <property type="entry name" value="MFS"/>
</dbReference>
<evidence type="ECO:0000256" key="2">
    <source>
        <dbReference type="ARBA" id="ARBA00022448"/>
    </source>
</evidence>
<keyword evidence="5 6" id="KW-0472">Membrane</keyword>
<dbReference type="Gene3D" id="1.20.1720.10">
    <property type="entry name" value="Multidrug resistance protein D"/>
    <property type="match status" value="1"/>
</dbReference>
<comment type="subcellular location">
    <subcellularLocation>
        <location evidence="1">Membrane</location>
        <topology evidence="1">Multi-pass membrane protein</topology>
    </subcellularLocation>
</comment>
<dbReference type="InterPro" id="IPR036259">
    <property type="entry name" value="MFS_trans_sf"/>
</dbReference>
<dbReference type="SUPFAM" id="SSF103473">
    <property type="entry name" value="MFS general substrate transporter"/>
    <property type="match status" value="1"/>
</dbReference>
<sequence>MLPALPDIGVALVSSSSNRAQLTIGAFLLGAAISSFVVGPVADRCGRRPPILCGLLVFVGASLLAPFAQSMEMMLVLRFIQGAGAGTTRLSQAILRDRYSGNEMAKAMSLVLMVFLIMPTLAPLMGQVILMVSGWRGVFFTMAVLGLVILVWTWWRLPETLAPADRRPLSFRSVWAGLAIIAGDRSAIGYGIAAMLLLGTLYGFIATAQPLYGQAYGLGGHFALAMAGTAVVQSIAAFACSRLIPSFGAQAVGITALTTHIAFAGMALIMLYLNLLPFWLLLLIITAMMAMFTWADATLGALSMMNLGKIAGTAASAFGAIQQLGATLLGSLIGQCYNGTPRALFWGSVILGAIALGSAFLAGKIPNSVKRFQGLPSCNANHRPGVMPKASRKCRVR</sequence>